<dbReference type="InterPro" id="IPR002502">
    <property type="entry name" value="Amidase_domain"/>
</dbReference>
<dbReference type="Pfam" id="PF13457">
    <property type="entry name" value="GW"/>
    <property type="match status" value="8"/>
</dbReference>
<dbReference type="SMART" id="SM00644">
    <property type="entry name" value="Ami_2"/>
    <property type="match status" value="1"/>
</dbReference>
<dbReference type="InterPro" id="IPR038200">
    <property type="entry name" value="GW_dom_sf"/>
</dbReference>
<name>A0A268HI55_9BACI</name>
<evidence type="ECO:0000313" key="10">
    <source>
        <dbReference type="Proteomes" id="UP000216475"/>
    </source>
</evidence>
<evidence type="ECO:0000256" key="5">
    <source>
        <dbReference type="ARBA" id="ARBA00032390"/>
    </source>
</evidence>
<evidence type="ECO:0000256" key="1">
    <source>
        <dbReference type="ARBA" id="ARBA00006088"/>
    </source>
</evidence>
<dbReference type="AlphaFoldDB" id="A0A268HI55"/>
<dbReference type="EMBL" id="NPBH01000003">
    <property type="protein sequence ID" value="PAE09554.1"/>
    <property type="molecule type" value="Genomic_DNA"/>
</dbReference>
<comment type="similarity">
    <text evidence="1">In the N-terminal section; belongs to the N-acetylmuramoyl-L-alanine amidase 2 family.</text>
</comment>
<dbReference type="GO" id="GO:0008745">
    <property type="term" value="F:N-acetylmuramoyl-L-alanine amidase activity"/>
    <property type="evidence" value="ECO:0007669"/>
    <property type="project" value="InterPro"/>
</dbReference>
<dbReference type="CDD" id="cd06583">
    <property type="entry name" value="PGRP"/>
    <property type="match status" value="1"/>
</dbReference>
<comment type="caution">
    <text evidence="9">The sequence shown here is derived from an EMBL/GenBank/DDBJ whole genome shotgun (WGS) entry which is preliminary data.</text>
</comment>
<keyword evidence="3" id="KW-0677">Repeat</keyword>
<feature type="compositionally biased region" description="Polar residues" evidence="6">
    <location>
        <begin position="54"/>
        <end position="68"/>
    </location>
</feature>
<feature type="region of interest" description="Disordered" evidence="6">
    <location>
        <begin position="45"/>
        <end position="141"/>
    </location>
</feature>
<feature type="domain" description="GW" evidence="8">
    <location>
        <begin position="612"/>
        <end position="690"/>
    </location>
</feature>
<dbReference type="GO" id="GO:0009253">
    <property type="term" value="P:peptidoglycan catabolic process"/>
    <property type="evidence" value="ECO:0007669"/>
    <property type="project" value="InterPro"/>
</dbReference>
<proteinExistence type="inferred from homology"/>
<evidence type="ECO:0000256" key="7">
    <source>
        <dbReference type="SAM" id="Phobius"/>
    </source>
</evidence>
<evidence type="ECO:0000256" key="6">
    <source>
        <dbReference type="SAM" id="MobiDB-lite"/>
    </source>
</evidence>
<dbReference type="InterPro" id="IPR036505">
    <property type="entry name" value="Amidase/PGRP_sf"/>
</dbReference>
<keyword evidence="7" id="KW-0812">Transmembrane</keyword>
<organism evidence="9 10">
    <name type="scientific">Terribacillus saccharophilus</name>
    <dbReference type="NCBI Taxonomy" id="361277"/>
    <lineage>
        <taxon>Bacteria</taxon>
        <taxon>Bacillati</taxon>
        <taxon>Bacillota</taxon>
        <taxon>Bacilli</taxon>
        <taxon>Bacillales</taxon>
        <taxon>Bacillaceae</taxon>
        <taxon>Terribacillus</taxon>
    </lineage>
</organism>
<evidence type="ECO:0000259" key="8">
    <source>
        <dbReference type="PROSITE" id="PS51780"/>
    </source>
</evidence>
<keyword evidence="7" id="KW-0472">Membrane</keyword>
<dbReference type="Proteomes" id="UP000216475">
    <property type="component" value="Unassembled WGS sequence"/>
</dbReference>
<reference evidence="9 10" key="1">
    <citation type="submission" date="2017-07" db="EMBL/GenBank/DDBJ databases">
        <title>Isolation and whole genome analysis of endospore-forming bacteria from heroin.</title>
        <authorList>
            <person name="Kalinowski J."/>
            <person name="Ahrens B."/>
            <person name="Al-Dilaimi A."/>
            <person name="Winkler A."/>
            <person name="Wibberg D."/>
            <person name="Schleenbecker U."/>
            <person name="Ruckert C."/>
            <person name="Wolfel R."/>
            <person name="Grass G."/>
        </authorList>
    </citation>
    <scope>NUCLEOTIDE SEQUENCE [LARGE SCALE GENOMIC DNA]</scope>
    <source>
        <strain evidence="9 10">7509</strain>
    </source>
</reference>
<protein>
    <recommendedName>
        <fullName evidence="5">Autolysin</fullName>
    </recommendedName>
    <alternativeName>
        <fullName evidence="4">Cell wall hydrolase</fullName>
    </alternativeName>
</protein>
<keyword evidence="2" id="KW-0732">Signal</keyword>
<dbReference type="InterPro" id="IPR025987">
    <property type="entry name" value="GW_dom"/>
</dbReference>
<dbReference type="Gene3D" id="3.40.80.10">
    <property type="entry name" value="Peptidoglycan recognition protein-like"/>
    <property type="match status" value="1"/>
</dbReference>
<feature type="transmembrane region" description="Helical" evidence="7">
    <location>
        <begin position="21"/>
        <end position="38"/>
    </location>
</feature>
<accession>A0A268HI55</accession>
<dbReference type="Gene3D" id="2.30.30.170">
    <property type="match status" value="8"/>
</dbReference>
<sequence length="992" mass="111556">MTIKIIDYFIRSRVMKGFFKGIIIAVLIVTSFPLHILAEEGSVVTGSKDDDLTNQEQGVTVESDASNTEEIEKVEGSEQKTASDSGDNSDSASTEDAVAPVESQSDEKSAEADEEGSNISQTESNSEAAEEEEEYNEFGIKKGTMVYGEDISKLTEEELQYVPKGWRDGEFEEMEETLEDEPRLYAKATYPDVNDYIKDKKLKTVSMTFEHKDFFTKFNYRNGYGAVEGVVAHETANNNSSIRNEINYMSTNHENAFVHAFVDDSNIIEIHPTDLGAWGAGRYANQRFVHVELVRVGSFDEFARSINNYADYIASVLNEYNLGVTDAEGTGVGTLWSHNAVSKYLGGTNHVDPHGYFATYGYKWSEFVELVKQKYNEKAVKVTSANKLGHVDSTSAKLYKNIRDLNSSEQIGSSRQKHVYYIRQKAVVNNNTYYQISTEDSASNGVVGWINAKDMNTRDTAAASSTSETFIINGTGETFTDPWGGTSDRVHLLKYFKGQKFVVDSVKVVGGNLWYRGTIEGKKVWTHASYLKNEVKETNVSLIGHLKKDASIYKSIETMSKVTSGNSYTNKVYFIKKQAKTASNTYYLISSSPSNTTGVIGWVSAKQITTHTHKTISDQARVLYLRGTGTSYSKPWGGSKDVIVSSLSKYKNKEFYVDRTEKVGENYWYRGKVDGKTMWIHTSYLTTKIESSTSKLSHLKENAVIYKDMDFKEKVTDKTKYTDTAYYIKKEVKYNGNTLYLISLEASSSRGVVGWVKSTEIDVRTHVGVDKDKKTLYLRGTGVAYTKAWGGTTDEVFELTKYKNYKFEVNKTEKVGNNYWYRGILQGREVWIHTSYLTKLNESKTSKLGHLKSTATIYEQPGVKEASRKVGGNDLNKVYYIKKQASLNGTTYYLISQQASSSKGVIGWVAVSDMSVHTHVGVDQKRKELTIRGTGTSFTKAWGGSKDKVYNLSAYKNQKFIVNKTEKVGDNYWYRGTLNGKEMFIHTSYLKK</sequence>
<dbReference type="Pfam" id="PF01510">
    <property type="entry name" value="Amidase_2"/>
    <property type="match status" value="1"/>
</dbReference>
<dbReference type="PROSITE" id="PS51780">
    <property type="entry name" value="GW"/>
    <property type="match status" value="2"/>
</dbReference>
<evidence type="ECO:0000313" key="9">
    <source>
        <dbReference type="EMBL" id="PAE09554.1"/>
    </source>
</evidence>
<gene>
    <name evidence="9" type="ORF">CHI12_00940</name>
</gene>
<feature type="domain" description="GW" evidence="8">
    <location>
        <begin position="536"/>
        <end position="610"/>
    </location>
</feature>
<evidence type="ECO:0000256" key="4">
    <source>
        <dbReference type="ARBA" id="ARBA00030881"/>
    </source>
</evidence>
<evidence type="ECO:0000256" key="2">
    <source>
        <dbReference type="ARBA" id="ARBA00022729"/>
    </source>
</evidence>
<evidence type="ECO:0000256" key="3">
    <source>
        <dbReference type="ARBA" id="ARBA00022737"/>
    </source>
</evidence>
<feature type="compositionally biased region" description="Low complexity" evidence="6">
    <location>
        <begin position="82"/>
        <end position="92"/>
    </location>
</feature>
<keyword evidence="7" id="KW-1133">Transmembrane helix</keyword>
<dbReference type="SUPFAM" id="SSF55846">
    <property type="entry name" value="N-acetylmuramoyl-L-alanine amidase-like"/>
    <property type="match status" value="1"/>
</dbReference>
<dbReference type="SUPFAM" id="SSF82057">
    <property type="entry name" value="Prokaryotic SH3-related domain"/>
    <property type="match status" value="2"/>
</dbReference>